<dbReference type="EMBL" id="JABKAV010000003">
    <property type="protein sequence ID" value="NVO83592.1"/>
    <property type="molecule type" value="Genomic_DNA"/>
</dbReference>
<name>A0ABX2Q1B6_9BACT</name>
<dbReference type="Gene3D" id="3.90.930.1">
    <property type="match status" value="1"/>
</dbReference>
<evidence type="ECO:0000313" key="2">
    <source>
        <dbReference type="EMBL" id="NVO83592.1"/>
    </source>
</evidence>
<feature type="chain" id="PRO_5046915585" description="Toxin-antitoxin system YwqK family antitoxin" evidence="1">
    <location>
        <begin position="26"/>
        <end position="158"/>
    </location>
</feature>
<sequence>MRLTSLLCWPLLSVSLFVLSNCARAPVGFWSRNRFNQQELRHGPWRVYLDAQQQHLLNKGRYRHGREVGSWRYFSPSGLPERTERFHRRPAGLITLTVYHSNGQIAKRGKARYVSTATTERFFWFGEWRCYDKAGHPLPAEFYVNGVRTGMPLVPLGP</sequence>
<evidence type="ECO:0000313" key="3">
    <source>
        <dbReference type="Proteomes" id="UP000626554"/>
    </source>
</evidence>
<proteinExistence type="predicted"/>
<reference evidence="2 3" key="1">
    <citation type="submission" date="2020-05" db="EMBL/GenBank/DDBJ databases">
        <title>Hymenobacter terrestris sp. nov. and Hymenobacter lapidiphilus sp. nov., isolated from regoliths in Antarctica.</title>
        <authorList>
            <person name="Sedlacek I."/>
            <person name="Pantucek R."/>
            <person name="Zeman M."/>
            <person name="Holochova P."/>
            <person name="Kralova S."/>
            <person name="Stankova E."/>
            <person name="Sedo O."/>
            <person name="Micenkova L."/>
            <person name="Svec P."/>
            <person name="Gupta V."/>
            <person name="Sood U."/>
            <person name="Korpole U.S."/>
            <person name="Lal R."/>
        </authorList>
    </citation>
    <scope>NUCLEOTIDE SEQUENCE [LARGE SCALE GENOMIC DNA]</scope>
    <source>
        <strain evidence="2 3">P5252</strain>
    </source>
</reference>
<organism evidence="2 3">
    <name type="scientific">Hymenobacter terrestris</name>
    <dbReference type="NCBI Taxonomy" id="2748310"/>
    <lineage>
        <taxon>Bacteria</taxon>
        <taxon>Pseudomonadati</taxon>
        <taxon>Bacteroidota</taxon>
        <taxon>Cytophagia</taxon>
        <taxon>Cytophagales</taxon>
        <taxon>Hymenobacteraceae</taxon>
        <taxon>Hymenobacter</taxon>
    </lineage>
</organism>
<evidence type="ECO:0008006" key="4">
    <source>
        <dbReference type="Google" id="ProtNLM"/>
    </source>
</evidence>
<evidence type="ECO:0000256" key="1">
    <source>
        <dbReference type="SAM" id="SignalP"/>
    </source>
</evidence>
<accession>A0ABX2Q1B6</accession>
<dbReference type="RefSeq" id="WP_176897396.1">
    <property type="nucleotide sequence ID" value="NZ_JABKAV010000003.1"/>
</dbReference>
<keyword evidence="1" id="KW-0732">Signal</keyword>
<comment type="caution">
    <text evidence="2">The sequence shown here is derived from an EMBL/GenBank/DDBJ whole genome shotgun (WGS) entry which is preliminary data.</text>
</comment>
<gene>
    <name evidence="2" type="ORF">HW556_01740</name>
</gene>
<dbReference type="Proteomes" id="UP000626554">
    <property type="component" value="Unassembled WGS sequence"/>
</dbReference>
<keyword evidence="3" id="KW-1185">Reference proteome</keyword>
<dbReference type="SUPFAM" id="SSF82185">
    <property type="entry name" value="Histone H3 K4-specific methyltransferase SET7/9 N-terminal domain"/>
    <property type="match status" value="1"/>
</dbReference>
<protein>
    <recommendedName>
        <fullName evidence="4">Toxin-antitoxin system YwqK family antitoxin</fullName>
    </recommendedName>
</protein>
<feature type="signal peptide" evidence="1">
    <location>
        <begin position="1"/>
        <end position="25"/>
    </location>
</feature>